<protein>
    <submittedName>
        <fullName evidence="1">Uncharacterized protein</fullName>
    </submittedName>
</protein>
<evidence type="ECO:0000313" key="1">
    <source>
        <dbReference type="EMBL" id="EKD44550.1"/>
    </source>
</evidence>
<gene>
    <name evidence="1" type="ORF">ACD_71C00104G0007</name>
</gene>
<dbReference type="EMBL" id="AMFJ01028835">
    <property type="protein sequence ID" value="EKD44550.1"/>
    <property type="molecule type" value="Genomic_DNA"/>
</dbReference>
<sequence length="230" mass="27549">MKTISMDRTPKILTERLNAEEIKYLFKLSRWKDIHAKKKLVKTLARFKIAGFLTFFQYVGLFGERPYLNIADFSFIRLSGSEDLNGKVIILPKKWKIDMYKIHHIWINNQNLIEKHREMQGEVIFDQEISLKIEDSFGDIWLRPDALILKWDKTCFIESDLGSERKGVLQEKGDLYKRYIIQEMDKWNIEFNNICLTFFSTSQKRIDRIRKAWVFHAFELLDLIEYSLNK</sequence>
<proteinExistence type="predicted"/>
<accession>K1YNK7</accession>
<dbReference type="AlphaFoldDB" id="K1YNK7"/>
<organism evidence="1">
    <name type="scientific">uncultured bacterium</name>
    <name type="common">gcode 4</name>
    <dbReference type="NCBI Taxonomy" id="1234023"/>
    <lineage>
        <taxon>Bacteria</taxon>
        <taxon>environmental samples</taxon>
    </lineage>
</organism>
<name>K1YNK7_9BACT</name>
<reference evidence="1" key="1">
    <citation type="journal article" date="2012" name="Science">
        <title>Fermentation, hydrogen, and sulfur metabolism in multiple uncultivated bacterial phyla.</title>
        <authorList>
            <person name="Wrighton K.C."/>
            <person name="Thomas B.C."/>
            <person name="Sharon I."/>
            <person name="Miller C.S."/>
            <person name="Castelle C.J."/>
            <person name="VerBerkmoes N.C."/>
            <person name="Wilkins M.J."/>
            <person name="Hettich R.L."/>
            <person name="Lipton M.S."/>
            <person name="Williams K.H."/>
            <person name="Long P.E."/>
            <person name="Banfield J.F."/>
        </authorList>
    </citation>
    <scope>NUCLEOTIDE SEQUENCE [LARGE SCALE GENOMIC DNA]</scope>
</reference>
<comment type="caution">
    <text evidence="1">The sequence shown here is derived from an EMBL/GenBank/DDBJ whole genome shotgun (WGS) entry which is preliminary data.</text>
</comment>